<sequence>MTSQEDSSEVISDGKHQDQFYMEDNDGGSESPSHVDPASIERTMPTVSLDSTCNRLDKIDKIDGECELKSEVIDISIEVDKLDMTGLEEL</sequence>
<dbReference type="Proteomes" id="UP000265520">
    <property type="component" value="Unassembled WGS sequence"/>
</dbReference>
<evidence type="ECO:0000313" key="2">
    <source>
        <dbReference type="EMBL" id="MCI40928.1"/>
    </source>
</evidence>
<keyword evidence="3" id="KW-1185">Reference proteome</keyword>
<proteinExistence type="predicted"/>
<dbReference type="AlphaFoldDB" id="A0A392RWC2"/>
<feature type="non-terminal residue" evidence="2">
    <location>
        <position position="90"/>
    </location>
</feature>
<evidence type="ECO:0000313" key="3">
    <source>
        <dbReference type="Proteomes" id="UP000265520"/>
    </source>
</evidence>
<accession>A0A392RWC2</accession>
<feature type="region of interest" description="Disordered" evidence="1">
    <location>
        <begin position="1"/>
        <end position="42"/>
    </location>
</feature>
<name>A0A392RWC2_9FABA</name>
<comment type="caution">
    <text evidence="2">The sequence shown here is derived from an EMBL/GenBank/DDBJ whole genome shotgun (WGS) entry which is preliminary data.</text>
</comment>
<organism evidence="2 3">
    <name type="scientific">Trifolium medium</name>
    <dbReference type="NCBI Taxonomy" id="97028"/>
    <lineage>
        <taxon>Eukaryota</taxon>
        <taxon>Viridiplantae</taxon>
        <taxon>Streptophyta</taxon>
        <taxon>Embryophyta</taxon>
        <taxon>Tracheophyta</taxon>
        <taxon>Spermatophyta</taxon>
        <taxon>Magnoliopsida</taxon>
        <taxon>eudicotyledons</taxon>
        <taxon>Gunneridae</taxon>
        <taxon>Pentapetalae</taxon>
        <taxon>rosids</taxon>
        <taxon>fabids</taxon>
        <taxon>Fabales</taxon>
        <taxon>Fabaceae</taxon>
        <taxon>Papilionoideae</taxon>
        <taxon>50 kb inversion clade</taxon>
        <taxon>NPAAA clade</taxon>
        <taxon>Hologalegina</taxon>
        <taxon>IRL clade</taxon>
        <taxon>Trifolieae</taxon>
        <taxon>Trifolium</taxon>
    </lineage>
</organism>
<evidence type="ECO:0000256" key="1">
    <source>
        <dbReference type="SAM" id="MobiDB-lite"/>
    </source>
</evidence>
<dbReference type="EMBL" id="LXQA010285578">
    <property type="protein sequence ID" value="MCI40928.1"/>
    <property type="molecule type" value="Genomic_DNA"/>
</dbReference>
<protein>
    <submittedName>
        <fullName evidence="2">Uncharacterized protein</fullName>
    </submittedName>
</protein>
<reference evidence="2 3" key="1">
    <citation type="journal article" date="2018" name="Front. Plant Sci.">
        <title>Red Clover (Trifolium pratense) and Zigzag Clover (T. medium) - A Picture of Genomic Similarities and Differences.</title>
        <authorList>
            <person name="Dluhosova J."/>
            <person name="Istvanek J."/>
            <person name="Nedelnik J."/>
            <person name="Repkova J."/>
        </authorList>
    </citation>
    <scope>NUCLEOTIDE SEQUENCE [LARGE SCALE GENOMIC DNA]</scope>
    <source>
        <strain evidence="3">cv. 10/8</strain>
        <tissue evidence="2">Leaf</tissue>
    </source>
</reference>